<dbReference type="AlphaFoldDB" id="A0A929MQU9"/>
<feature type="transmembrane region" description="Helical" evidence="1">
    <location>
        <begin position="378"/>
        <end position="396"/>
    </location>
</feature>
<dbReference type="Pfam" id="PF01757">
    <property type="entry name" value="Acyl_transf_3"/>
    <property type="match status" value="1"/>
</dbReference>
<sequence length="659" mass="74744">MKGQHIRGLNGIKGLAILMVISYHLFPSVTSGGFLWVNSFFVLGGFFLARSMEKIQEANRPHDLRNYVLKTVQRLWWPLLVFILIMLAYLLVLDRRELSYDRSDILSSLFFFNNYFQISAGRSYFTQMAGTSPFTHLWYNSLYVQSFLVGVAGIWVTQKAYFSAYYKAAFWLALMSLSHTLTFYLYQPSGDPSLVYYGLATRFASVAGGIALAYLLPIFLNACYRYQHKQAMLNILALLSVALMLVLSFTASDQAGITYYLWLPAFNILTMLLVLALVGGATLGRLVFDWGFLTHFGRRSYSFYLWYYPLLTGLLKALPHTAWTAILVLLVILLASEIFYWLVEGRAPQPVWTWGSRFKNAWTRLRQGAWRWPEWRKASLGLVGALVLVVGLLLAADYQRLALFELEYLAFTNKTHVQKAIYPGTEAMDALQTDLKAVDTTFKTDYVTPQSRQTVLDKAIKASQVNAEMQAFFEENKEVLEQAAALNPELVAMLSPVEIIYATTQEVSLFGDSVALLNSSTFSDIFWQGNTYGKVSLSVYNGAQEILQDRVWSGLVKPKVVIQLGVNGGLDTDSMNQLMAILQGREVYFVTVHNADGEDTEVNSYIKDTARRYPNAHVIDWQAYQVGHPEWYVSDGVHHNEVGTLHYVAFIARSLYQQR</sequence>
<keyword evidence="1" id="KW-0812">Transmembrane</keyword>
<feature type="transmembrane region" description="Helical" evidence="1">
    <location>
        <begin position="324"/>
        <end position="343"/>
    </location>
</feature>
<keyword evidence="1" id="KW-0472">Membrane</keyword>
<dbReference type="GO" id="GO:0016020">
    <property type="term" value="C:membrane"/>
    <property type="evidence" value="ECO:0007669"/>
    <property type="project" value="TreeGrafter"/>
</dbReference>
<proteinExistence type="predicted"/>
<feature type="transmembrane region" description="Helical" evidence="1">
    <location>
        <begin position="12"/>
        <end position="37"/>
    </location>
</feature>
<dbReference type="PANTHER" id="PTHR23028">
    <property type="entry name" value="ACETYLTRANSFERASE"/>
    <property type="match status" value="1"/>
</dbReference>
<keyword evidence="3" id="KW-0012">Acyltransferase</keyword>
<dbReference type="Proteomes" id="UP000757900">
    <property type="component" value="Unassembled WGS sequence"/>
</dbReference>
<evidence type="ECO:0000259" key="2">
    <source>
        <dbReference type="Pfam" id="PF01757"/>
    </source>
</evidence>
<name>A0A929MQU9_ABIDE</name>
<dbReference type="EMBL" id="JABZFV010000042">
    <property type="protein sequence ID" value="MBF0934615.1"/>
    <property type="molecule type" value="Genomic_DNA"/>
</dbReference>
<dbReference type="InterPro" id="IPR002656">
    <property type="entry name" value="Acyl_transf_3_dom"/>
</dbReference>
<dbReference type="SUPFAM" id="SSF52266">
    <property type="entry name" value="SGNH hydrolase"/>
    <property type="match status" value="1"/>
</dbReference>
<feature type="transmembrane region" description="Helical" evidence="1">
    <location>
        <begin position="168"/>
        <end position="187"/>
    </location>
</feature>
<feature type="transmembrane region" description="Helical" evidence="1">
    <location>
        <begin position="232"/>
        <end position="251"/>
    </location>
</feature>
<keyword evidence="3" id="KW-0808">Transferase</keyword>
<dbReference type="GO" id="GO:0016747">
    <property type="term" value="F:acyltransferase activity, transferring groups other than amino-acyl groups"/>
    <property type="evidence" value="ECO:0007669"/>
    <property type="project" value="InterPro"/>
</dbReference>
<reference evidence="3" key="1">
    <citation type="submission" date="2020-04" db="EMBL/GenBank/DDBJ databases">
        <title>Deep metagenomics examines the oral microbiome during advanced dental caries in children, revealing novel taxa and co-occurrences with host molecules.</title>
        <authorList>
            <person name="Baker J.L."/>
            <person name="Morton J.T."/>
            <person name="Dinis M."/>
            <person name="Alvarez R."/>
            <person name="Tran N.C."/>
            <person name="Knight R."/>
            <person name="Edlund A."/>
        </authorList>
    </citation>
    <scope>NUCLEOTIDE SEQUENCE</scope>
    <source>
        <strain evidence="3">JCVI_23_bin.16</strain>
    </source>
</reference>
<dbReference type="GO" id="GO:0009103">
    <property type="term" value="P:lipopolysaccharide biosynthetic process"/>
    <property type="evidence" value="ECO:0007669"/>
    <property type="project" value="TreeGrafter"/>
</dbReference>
<dbReference type="PANTHER" id="PTHR23028:SF53">
    <property type="entry name" value="ACYL_TRANSF_3 DOMAIN-CONTAINING PROTEIN"/>
    <property type="match status" value="1"/>
</dbReference>
<evidence type="ECO:0000313" key="4">
    <source>
        <dbReference type="Proteomes" id="UP000757900"/>
    </source>
</evidence>
<accession>A0A929MQU9</accession>
<feature type="transmembrane region" description="Helical" evidence="1">
    <location>
        <begin position="301"/>
        <end position="318"/>
    </location>
</feature>
<feature type="domain" description="Acyltransferase 3" evidence="2">
    <location>
        <begin position="7"/>
        <end position="336"/>
    </location>
</feature>
<feature type="transmembrane region" description="Helical" evidence="1">
    <location>
        <begin position="137"/>
        <end position="156"/>
    </location>
</feature>
<feature type="transmembrane region" description="Helical" evidence="1">
    <location>
        <begin position="199"/>
        <end position="220"/>
    </location>
</feature>
<feature type="transmembrane region" description="Helical" evidence="1">
    <location>
        <begin position="257"/>
        <end position="280"/>
    </location>
</feature>
<protein>
    <submittedName>
        <fullName evidence="3">Acyltransferase</fullName>
    </submittedName>
</protein>
<comment type="caution">
    <text evidence="3">The sequence shown here is derived from an EMBL/GenBank/DDBJ whole genome shotgun (WGS) entry which is preliminary data.</text>
</comment>
<evidence type="ECO:0000313" key="3">
    <source>
        <dbReference type="EMBL" id="MBF0934615.1"/>
    </source>
</evidence>
<feature type="transmembrane region" description="Helical" evidence="1">
    <location>
        <begin position="75"/>
        <end position="93"/>
    </location>
</feature>
<keyword evidence="1" id="KW-1133">Transmembrane helix</keyword>
<evidence type="ECO:0000256" key="1">
    <source>
        <dbReference type="SAM" id="Phobius"/>
    </source>
</evidence>
<gene>
    <name evidence="3" type="ORF">HXK00_03085</name>
</gene>
<dbReference type="InterPro" id="IPR050879">
    <property type="entry name" value="Acyltransferase_3"/>
</dbReference>
<organism evidence="3 4">
    <name type="scientific">Abiotrophia defectiva</name>
    <name type="common">Streptococcus defectivus</name>
    <dbReference type="NCBI Taxonomy" id="46125"/>
    <lineage>
        <taxon>Bacteria</taxon>
        <taxon>Bacillati</taxon>
        <taxon>Bacillota</taxon>
        <taxon>Bacilli</taxon>
        <taxon>Lactobacillales</taxon>
        <taxon>Aerococcaceae</taxon>
        <taxon>Abiotrophia</taxon>
    </lineage>
</organism>